<sequence>MKFLREFTILCACLFVGSILKTLIPLPIPETIYGMAILFVLFITKAIKTADVRGAANVILSNMSFLFVPVGVGIIEHFNLFKQNFVFMFIITFLATAVAMTVTMLVVTLIQKRRKNV</sequence>
<dbReference type="RefSeq" id="WP_410023743.1">
    <property type="nucleotide sequence ID" value="NZ_JBGMEG010000003.1"/>
</dbReference>
<evidence type="ECO:0000313" key="8">
    <source>
        <dbReference type="Proteomes" id="UP001637993"/>
    </source>
</evidence>
<evidence type="ECO:0000256" key="2">
    <source>
        <dbReference type="ARBA" id="ARBA00022475"/>
    </source>
</evidence>
<protein>
    <submittedName>
        <fullName evidence="7">CidA/LrgA family protein</fullName>
    </submittedName>
</protein>
<evidence type="ECO:0000313" key="7">
    <source>
        <dbReference type="EMBL" id="MFO3717157.1"/>
    </source>
</evidence>
<dbReference type="PANTHER" id="PTHR33931:SF2">
    <property type="entry name" value="HOLIN-LIKE PROTEIN CIDA"/>
    <property type="match status" value="1"/>
</dbReference>
<dbReference type="PANTHER" id="PTHR33931">
    <property type="entry name" value="HOLIN-LIKE PROTEIN CIDA-RELATED"/>
    <property type="match status" value="1"/>
</dbReference>
<feature type="transmembrane region" description="Helical" evidence="6">
    <location>
        <begin position="54"/>
        <end position="75"/>
    </location>
</feature>
<evidence type="ECO:0000256" key="4">
    <source>
        <dbReference type="ARBA" id="ARBA00022989"/>
    </source>
</evidence>
<evidence type="ECO:0000256" key="3">
    <source>
        <dbReference type="ARBA" id="ARBA00022692"/>
    </source>
</evidence>
<keyword evidence="5 6" id="KW-0472">Membrane</keyword>
<evidence type="ECO:0000256" key="5">
    <source>
        <dbReference type="ARBA" id="ARBA00023136"/>
    </source>
</evidence>
<organism evidence="7 8">
    <name type="scientific">Anaerococcus groningensis</name>
    <dbReference type="NCBI Taxonomy" id="3115616"/>
    <lineage>
        <taxon>Bacteria</taxon>
        <taxon>Bacillati</taxon>
        <taxon>Bacillota</taxon>
        <taxon>Tissierellia</taxon>
        <taxon>Tissierellales</taxon>
        <taxon>Peptoniphilaceae</taxon>
        <taxon>Anaerococcus</taxon>
    </lineage>
</organism>
<accession>A0ABW9MZA7</accession>
<dbReference type="Proteomes" id="UP001637993">
    <property type="component" value="Unassembled WGS sequence"/>
</dbReference>
<keyword evidence="2" id="KW-1003">Cell membrane</keyword>
<dbReference type="EMBL" id="JBGMEG010000003">
    <property type="protein sequence ID" value="MFO3717157.1"/>
    <property type="molecule type" value="Genomic_DNA"/>
</dbReference>
<comment type="subcellular location">
    <subcellularLocation>
        <location evidence="1">Cell membrane</location>
        <topology evidence="1">Multi-pass membrane protein</topology>
    </subcellularLocation>
</comment>
<dbReference type="InterPro" id="IPR005538">
    <property type="entry name" value="LrgA/CidA"/>
</dbReference>
<feature type="transmembrane region" description="Helical" evidence="6">
    <location>
        <begin position="31"/>
        <end position="47"/>
    </location>
</feature>
<reference evidence="7 8" key="1">
    <citation type="journal article" date="2025" name="Anaerobe">
        <title>Description of Anaerococcus kampingiae sp. nov., Anaerococcus groningensis sp. nov., Anaerococcus martiniensis sp. nov., and Anaerococcus cruorum sp. nov., isolated from human clinical specimens.</title>
        <authorList>
            <person name="Boiten K.E."/>
            <person name="Meijer J."/>
            <person name="van Wezel E.M."/>
            <person name="Veloo A.C.M."/>
        </authorList>
    </citation>
    <scope>NUCLEOTIDE SEQUENCE [LARGE SCALE GENOMIC DNA]</scope>
    <source>
        <strain evidence="7 8">ENR1011</strain>
    </source>
</reference>
<comment type="caution">
    <text evidence="7">The sequence shown here is derived from an EMBL/GenBank/DDBJ whole genome shotgun (WGS) entry which is preliminary data.</text>
</comment>
<keyword evidence="8" id="KW-1185">Reference proteome</keyword>
<name>A0ABW9MZA7_9FIRM</name>
<evidence type="ECO:0000256" key="1">
    <source>
        <dbReference type="ARBA" id="ARBA00004651"/>
    </source>
</evidence>
<evidence type="ECO:0000256" key="6">
    <source>
        <dbReference type="SAM" id="Phobius"/>
    </source>
</evidence>
<dbReference type="Pfam" id="PF03788">
    <property type="entry name" value="LrgA"/>
    <property type="match status" value="1"/>
</dbReference>
<proteinExistence type="predicted"/>
<keyword evidence="3 6" id="KW-0812">Transmembrane</keyword>
<feature type="transmembrane region" description="Helical" evidence="6">
    <location>
        <begin position="87"/>
        <end position="110"/>
    </location>
</feature>
<gene>
    <name evidence="7" type="ORF">AB9Q04_02185</name>
</gene>
<keyword evidence="4 6" id="KW-1133">Transmembrane helix</keyword>